<feature type="transmembrane region" description="Helical" evidence="1">
    <location>
        <begin position="241"/>
        <end position="264"/>
    </location>
</feature>
<name>A0A1V9G6D8_9BACT</name>
<protein>
    <recommendedName>
        <fullName evidence="2">DUF1206 domain-containing protein</fullName>
    </recommendedName>
</protein>
<sequence>MAKSGKKTIIHYLPVYGCIATGIIYAAIGVIAILSFLKLRHGGADEASMMAILAKYLAGKIVIWIILLGTLCYIVWRFYETVTDPYDYGKNWKGIVKRGGIALSTIADILIVFAAVRVLLGSGNIQSDGQPKEERAMVQKLLSGPGPWPVITIGLIYLLTALVQLWYGVTRGYRERVNIDRFSAFFRYTVHALAWAGYAGRGIILGITGFFFVKAGITENARHVVNTDKAFDFIGDNIGHVYFIIVAVATICYGLFMFAQGVAYDTDKD</sequence>
<keyword evidence="1" id="KW-1133">Transmembrane helix</keyword>
<keyword evidence="1" id="KW-0472">Membrane</keyword>
<keyword evidence="4" id="KW-1185">Reference proteome</keyword>
<feature type="transmembrane region" description="Helical" evidence="1">
    <location>
        <begin position="12"/>
        <end position="37"/>
    </location>
</feature>
<dbReference type="OrthoDB" id="5702018at2"/>
<feature type="domain" description="DUF1206" evidence="2">
    <location>
        <begin position="17"/>
        <end position="83"/>
    </location>
</feature>
<dbReference type="EMBL" id="LWBP01000056">
    <property type="protein sequence ID" value="OQP66209.1"/>
    <property type="molecule type" value="Genomic_DNA"/>
</dbReference>
<reference evidence="4" key="1">
    <citation type="submission" date="2016-04" db="EMBL/GenBank/DDBJ databases">
        <authorList>
            <person name="Chen L."/>
            <person name="Zhuang W."/>
            <person name="Wang G."/>
        </authorList>
    </citation>
    <scope>NUCLEOTIDE SEQUENCE [LARGE SCALE GENOMIC DNA]</scope>
    <source>
        <strain evidence="4">208</strain>
    </source>
</reference>
<accession>A0A1V9G6D8</accession>
<proteinExistence type="predicted"/>
<feature type="transmembrane region" description="Helical" evidence="1">
    <location>
        <begin position="190"/>
        <end position="213"/>
    </location>
</feature>
<evidence type="ECO:0000259" key="2">
    <source>
        <dbReference type="Pfam" id="PF06724"/>
    </source>
</evidence>
<dbReference type="RefSeq" id="WP_081162959.1">
    <property type="nucleotide sequence ID" value="NZ_LWBP01000056.1"/>
</dbReference>
<keyword evidence="1" id="KW-0812">Transmembrane</keyword>
<organism evidence="3 4">
    <name type="scientific">Niastella populi</name>
    <dbReference type="NCBI Taxonomy" id="550983"/>
    <lineage>
        <taxon>Bacteria</taxon>
        <taxon>Pseudomonadati</taxon>
        <taxon>Bacteroidota</taxon>
        <taxon>Chitinophagia</taxon>
        <taxon>Chitinophagales</taxon>
        <taxon>Chitinophagaceae</taxon>
        <taxon>Niastella</taxon>
    </lineage>
</organism>
<dbReference type="STRING" id="550983.A4R26_14060"/>
<dbReference type="Proteomes" id="UP000192276">
    <property type="component" value="Unassembled WGS sequence"/>
</dbReference>
<evidence type="ECO:0000313" key="4">
    <source>
        <dbReference type="Proteomes" id="UP000192276"/>
    </source>
</evidence>
<dbReference type="Pfam" id="PF06724">
    <property type="entry name" value="DUF1206"/>
    <property type="match status" value="2"/>
</dbReference>
<gene>
    <name evidence="3" type="ORF">A4R26_14060</name>
</gene>
<evidence type="ECO:0000313" key="3">
    <source>
        <dbReference type="EMBL" id="OQP66209.1"/>
    </source>
</evidence>
<feature type="transmembrane region" description="Helical" evidence="1">
    <location>
        <begin position="100"/>
        <end position="120"/>
    </location>
</feature>
<evidence type="ECO:0000256" key="1">
    <source>
        <dbReference type="SAM" id="Phobius"/>
    </source>
</evidence>
<dbReference type="AlphaFoldDB" id="A0A1V9G6D8"/>
<feature type="transmembrane region" description="Helical" evidence="1">
    <location>
        <begin position="57"/>
        <end position="79"/>
    </location>
</feature>
<comment type="caution">
    <text evidence="3">The sequence shown here is derived from an EMBL/GenBank/DDBJ whole genome shotgun (WGS) entry which is preliminary data.</text>
</comment>
<feature type="domain" description="DUF1206" evidence="2">
    <location>
        <begin position="196"/>
        <end position="262"/>
    </location>
</feature>
<dbReference type="InterPro" id="IPR009597">
    <property type="entry name" value="DUF1206"/>
</dbReference>
<feature type="transmembrane region" description="Helical" evidence="1">
    <location>
        <begin position="148"/>
        <end position="169"/>
    </location>
</feature>